<dbReference type="Gene3D" id="2.60.40.10">
    <property type="entry name" value="Immunoglobulins"/>
    <property type="match status" value="1"/>
</dbReference>
<dbReference type="EMBL" id="FPIZ01000001">
    <property type="protein sequence ID" value="SFW18076.1"/>
    <property type="molecule type" value="Genomic_DNA"/>
</dbReference>
<evidence type="ECO:0000256" key="2">
    <source>
        <dbReference type="ARBA" id="ARBA00022670"/>
    </source>
</evidence>
<evidence type="ECO:0000256" key="4">
    <source>
        <dbReference type="ARBA" id="ARBA00022825"/>
    </source>
</evidence>
<evidence type="ECO:0000259" key="6">
    <source>
        <dbReference type="Pfam" id="PF00082"/>
    </source>
</evidence>
<organism evidence="7 9">
    <name type="scientific">Chitinophaga sancti</name>
    <dbReference type="NCBI Taxonomy" id="1004"/>
    <lineage>
        <taxon>Bacteria</taxon>
        <taxon>Pseudomonadati</taxon>
        <taxon>Bacteroidota</taxon>
        <taxon>Chitinophagia</taxon>
        <taxon>Chitinophagales</taxon>
        <taxon>Chitinophagaceae</taxon>
        <taxon>Chitinophaga</taxon>
    </lineage>
</organism>
<feature type="active site" description="Charge relay system" evidence="5">
    <location>
        <position position="266"/>
    </location>
</feature>
<keyword evidence="4 5" id="KW-0720">Serine protease</keyword>
<dbReference type="PANTHER" id="PTHR43806:SF11">
    <property type="entry name" value="CEREVISIN-RELATED"/>
    <property type="match status" value="1"/>
</dbReference>
<dbReference type="InterPro" id="IPR023828">
    <property type="entry name" value="Peptidase_S8_Ser-AS"/>
</dbReference>
<evidence type="ECO:0000256" key="3">
    <source>
        <dbReference type="ARBA" id="ARBA00022801"/>
    </source>
</evidence>
<dbReference type="OrthoDB" id="9813435at2"/>
<gene>
    <name evidence="7" type="ORF">SAMN05661012_00443</name>
    <name evidence="8" type="ORF">SR876_32945</name>
</gene>
<name>A0A1K1M4L8_9BACT</name>
<dbReference type="Proteomes" id="UP000183788">
    <property type="component" value="Unassembled WGS sequence"/>
</dbReference>
<dbReference type="InterPro" id="IPR000209">
    <property type="entry name" value="Peptidase_S8/S53_dom"/>
</dbReference>
<dbReference type="GO" id="GO:0006508">
    <property type="term" value="P:proteolysis"/>
    <property type="evidence" value="ECO:0007669"/>
    <property type="project" value="UniProtKB-KW"/>
</dbReference>
<feature type="active site" description="Charge relay system" evidence="5">
    <location>
        <position position="438"/>
    </location>
</feature>
<dbReference type="AlphaFoldDB" id="A0A1K1M4L8"/>
<dbReference type="SUPFAM" id="SSF52743">
    <property type="entry name" value="Subtilisin-like"/>
    <property type="match status" value="1"/>
</dbReference>
<keyword evidence="10" id="KW-1185">Reference proteome</keyword>
<protein>
    <submittedName>
        <fullName evidence="8">S8 family serine peptidase</fullName>
    </submittedName>
    <submittedName>
        <fullName evidence="7">Subtilisin</fullName>
    </submittedName>
</protein>
<dbReference type="Gene3D" id="3.40.50.200">
    <property type="entry name" value="Peptidase S8/S53 domain"/>
    <property type="match status" value="1"/>
</dbReference>
<keyword evidence="2 5" id="KW-0645">Protease</keyword>
<sequence>MAKSKSKTGNYILLPVTETQTTADTNPKVENFLTAVLEPAVSREALSLKTRGPEKSAKKIPVKVIDSIQDNGAKLVQLSQEELAEFRFSYPGLRIIKEKFYKKAQVFRESIQQKAKKTKTTKKLDLTVTDTDGHPIAGIYIVVFTDFENKIGDSGNTNAKGKLSLTLASKNIERIYVYPEHTYWGYYKTKFAATSLNIKLPKIDTGYTDSLRHFYDTPQWPKIKEKIRIGIIDTGVGPHKDLVVSGGLNCVANEDPADFKDNGEGHGTHVAGIVSAYGGVYGLAAGVEIYSYRVFPKHANASNFYIMKALAQAIQDNCDIINMSLGESEPDEGISSYIKQAYNAGILCFCANGNDDREPVSFPANYSLSVAVSAMGRKKTFPKNAVQTGIVKSPYGTDKANFIADFSNIGVETDLTAPGVGIISTFPDDLYAIMDGTSMACPAAVGMAARVLSGAPEILALPRASARADEMLKYLSAKIRSLGFGANYEGKGMLLEDK</sequence>
<dbReference type="InterPro" id="IPR022398">
    <property type="entry name" value="Peptidase_S8_His-AS"/>
</dbReference>
<reference evidence="8 10" key="2">
    <citation type="submission" date="2023-11" db="EMBL/GenBank/DDBJ databases">
        <title>MicrobeMod: A computational toolkit for identifying prokaryotic methylation and restriction-modification with nanopore sequencing.</title>
        <authorList>
            <person name="Crits-Christoph A."/>
            <person name="Kang S.C."/>
            <person name="Lee H."/>
            <person name="Ostrov N."/>
        </authorList>
    </citation>
    <scope>NUCLEOTIDE SEQUENCE [LARGE SCALE GENOMIC DNA]</scope>
    <source>
        <strain evidence="8 10">ATCC 23090</strain>
    </source>
</reference>
<keyword evidence="3 5" id="KW-0378">Hydrolase</keyword>
<feature type="active site" description="Charge relay system" evidence="5">
    <location>
        <position position="233"/>
    </location>
</feature>
<comment type="similarity">
    <text evidence="1 5">Belongs to the peptidase S8 family.</text>
</comment>
<evidence type="ECO:0000313" key="8">
    <source>
        <dbReference type="EMBL" id="WQG89743.1"/>
    </source>
</evidence>
<evidence type="ECO:0000313" key="10">
    <source>
        <dbReference type="Proteomes" id="UP001326715"/>
    </source>
</evidence>
<evidence type="ECO:0000313" key="7">
    <source>
        <dbReference type="EMBL" id="SFW18076.1"/>
    </source>
</evidence>
<reference evidence="7 9" key="1">
    <citation type="submission" date="2016-11" db="EMBL/GenBank/DDBJ databases">
        <authorList>
            <person name="Jaros S."/>
            <person name="Januszkiewicz K."/>
            <person name="Wedrychowicz H."/>
        </authorList>
    </citation>
    <scope>NUCLEOTIDE SEQUENCE [LARGE SCALE GENOMIC DNA]</scope>
    <source>
        <strain evidence="7 9">DSM 784</strain>
    </source>
</reference>
<dbReference type="SUPFAM" id="SSF49373">
    <property type="entry name" value="Invasin/intimin cell-adhesion fragments"/>
    <property type="match status" value="1"/>
</dbReference>
<dbReference type="InterPro" id="IPR050131">
    <property type="entry name" value="Peptidase_S8_subtilisin-like"/>
</dbReference>
<dbReference type="InterPro" id="IPR008964">
    <property type="entry name" value="Invasin/intimin_cell_adhesion"/>
</dbReference>
<feature type="domain" description="Peptidase S8/S53" evidence="6">
    <location>
        <begin position="226"/>
        <end position="457"/>
    </location>
</feature>
<dbReference type="PRINTS" id="PR00723">
    <property type="entry name" value="SUBTILISIN"/>
</dbReference>
<dbReference type="STRING" id="1004.SAMN05661012_00443"/>
<evidence type="ECO:0000256" key="5">
    <source>
        <dbReference type="PROSITE-ProRule" id="PRU01240"/>
    </source>
</evidence>
<dbReference type="GO" id="GO:0004252">
    <property type="term" value="F:serine-type endopeptidase activity"/>
    <property type="evidence" value="ECO:0007669"/>
    <property type="project" value="UniProtKB-UniRule"/>
</dbReference>
<evidence type="ECO:0000256" key="1">
    <source>
        <dbReference type="ARBA" id="ARBA00011073"/>
    </source>
</evidence>
<dbReference type="InterPro" id="IPR036852">
    <property type="entry name" value="Peptidase_S8/S53_dom_sf"/>
</dbReference>
<accession>A0A1K1M4L8</accession>
<dbReference type="InterPro" id="IPR013783">
    <property type="entry name" value="Ig-like_fold"/>
</dbReference>
<dbReference type="PANTHER" id="PTHR43806">
    <property type="entry name" value="PEPTIDASE S8"/>
    <property type="match status" value="1"/>
</dbReference>
<dbReference type="EMBL" id="CP140154">
    <property type="protein sequence ID" value="WQG89743.1"/>
    <property type="molecule type" value="Genomic_DNA"/>
</dbReference>
<evidence type="ECO:0000313" key="9">
    <source>
        <dbReference type="Proteomes" id="UP000183788"/>
    </source>
</evidence>
<dbReference type="PROSITE" id="PS00138">
    <property type="entry name" value="SUBTILASE_SER"/>
    <property type="match status" value="1"/>
</dbReference>
<dbReference type="Pfam" id="PF00082">
    <property type="entry name" value="Peptidase_S8"/>
    <property type="match status" value="1"/>
</dbReference>
<dbReference type="RefSeq" id="WP_072356962.1">
    <property type="nucleotide sequence ID" value="NZ_CP139972.1"/>
</dbReference>
<proteinExistence type="inferred from homology"/>
<dbReference type="PROSITE" id="PS51892">
    <property type="entry name" value="SUBTILASE"/>
    <property type="match status" value="1"/>
</dbReference>
<dbReference type="InterPro" id="IPR015500">
    <property type="entry name" value="Peptidase_S8_subtilisin-rel"/>
</dbReference>
<dbReference type="PROSITE" id="PS00137">
    <property type="entry name" value="SUBTILASE_HIS"/>
    <property type="match status" value="1"/>
</dbReference>
<dbReference type="Proteomes" id="UP001326715">
    <property type="component" value="Chromosome"/>
</dbReference>